<feature type="region of interest" description="Disordered" evidence="1">
    <location>
        <begin position="76"/>
        <end position="95"/>
    </location>
</feature>
<evidence type="ECO:0000256" key="1">
    <source>
        <dbReference type="SAM" id="MobiDB-lite"/>
    </source>
</evidence>
<dbReference type="Gramene" id="ONK71862">
    <property type="protein sequence ID" value="ONK71862"/>
    <property type="gene ID" value="A4U43_C04F13150"/>
</dbReference>
<name>A0A5P1F101_ASPOF</name>
<evidence type="ECO:0000313" key="2">
    <source>
        <dbReference type="EMBL" id="ONK71862.1"/>
    </source>
</evidence>
<gene>
    <name evidence="2" type="ORF">A4U43_C04F13150</name>
</gene>
<sequence>MQGDGYTLYYSEGCRMPTPAGILLPQTVGNDVVIPTREASMVVPLDAIIVDDRSPAREEGIEINMVEVKAFEAPTEREVGPNMPTKSVHQHGKEAATDGRLLLMSSMWRHLGS</sequence>
<dbReference type="Proteomes" id="UP000243459">
    <property type="component" value="Chromosome 4"/>
</dbReference>
<evidence type="ECO:0000313" key="3">
    <source>
        <dbReference type="Proteomes" id="UP000243459"/>
    </source>
</evidence>
<proteinExistence type="predicted"/>
<organism evidence="2 3">
    <name type="scientific">Asparagus officinalis</name>
    <name type="common">Garden asparagus</name>
    <dbReference type="NCBI Taxonomy" id="4686"/>
    <lineage>
        <taxon>Eukaryota</taxon>
        <taxon>Viridiplantae</taxon>
        <taxon>Streptophyta</taxon>
        <taxon>Embryophyta</taxon>
        <taxon>Tracheophyta</taxon>
        <taxon>Spermatophyta</taxon>
        <taxon>Magnoliopsida</taxon>
        <taxon>Liliopsida</taxon>
        <taxon>Asparagales</taxon>
        <taxon>Asparagaceae</taxon>
        <taxon>Asparagoideae</taxon>
        <taxon>Asparagus</taxon>
    </lineage>
</organism>
<reference evidence="3" key="1">
    <citation type="journal article" date="2017" name="Nat. Commun.">
        <title>The asparagus genome sheds light on the origin and evolution of a young Y chromosome.</title>
        <authorList>
            <person name="Harkess A."/>
            <person name="Zhou J."/>
            <person name="Xu C."/>
            <person name="Bowers J.E."/>
            <person name="Van der Hulst R."/>
            <person name="Ayyampalayam S."/>
            <person name="Mercati F."/>
            <person name="Riccardi P."/>
            <person name="McKain M.R."/>
            <person name="Kakrana A."/>
            <person name="Tang H."/>
            <person name="Ray J."/>
            <person name="Groenendijk J."/>
            <person name="Arikit S."/>
            <person name="Mathioni S.M."/>
            <person name="Nakano M."/>
            <person name="Shan H."/>
            <person name="Telgmann-Rauber A."/>
            <person name="Kanno A."/>
            <person name="Yue Z."/>
            <person name="Chen H."/>
            <person name="Li W."/>
            <person name="Chen Y."/>
            <person name="Xu X."/>
            <person name="Zhang Y."/>
            <person name="Luo S."/>
            <person name="Chen H."/>
            <person name="Gao J."/>
            <person name="Mao Z."/>
            <person name="Pires J.C."/>
            <person name="Luo M."/>
            <person name="Kudrna D."/>
            <person name="Wing R.A."/>
            <person name="Meyers B.C."/>
            <person name="Yi K."/>
            <person name="Kong H."/>
            <person name="Lavrijsen P."/>
            <person name="Sunseri F."/>
            <person name="Falavigna A."/>
            <person name="Ye Y."/>
            <person name="Leebens-Mack J.H."/>
            <person name="Chen G."/>
        </authorList>
    </citation>
    <scope>NUCLEOTIDE SEQUENCE [LARGE SCALE GENOMIC DNA]</scope>
    <source>
        <strain evidence="3">cv. DH0086</strain>
    </source>
</reference>
<protein>
    <submittedName>
        <fullName evidence="2">Uncharacterized protein</fullName>
    </submittedName>
</protein>
<accession>A0A5P1F101</accession>
<dbReference type="AlphaFoldDB" id="A0A5P1F101"/>
<keyword evidence="3" id="KW-1185">Reference proteome</keyword>
<dbReference type="EMBL" id="CM007384">
    <property type="protein sequence ID" value="ONK71862.1"/>
    <property type="molecule type" value="Genomic_DNA"/>
</dbReference>